<reference evidence="3" key="1">
    <citation type="submission" date="2014-11" db="EMBL/GenBank/DDBJ databases">
        <authorList>
            <person name="Otto D Thomas"/>
            <person name="Naeem Raeece"/>
        </authorList>
    </citation>
    <scope>NUCLEOTIDE SEQUENCE</scope>
</reference>
<feature type="domain" description="Lipin middle" evidence="2">
    <location>
        <begin position="174"/>
        <end position="239"/>
    </location>
</feature>
<dbReference type="VEuPathDB" id="CryptoDB:Cvel_16353"/>
<gene>
    <name evidence="3" type="ORF">Cvel_16353</name>
</gene>
<dbReference type="Pfam" id="PF04571">
    <property type="entry name" value="Lipin_N"/>
    <property type="match status" value="1"/>
</dbReference>
<dbReference type="InterPro" id="IPR007651">
    <property type="entry name" value="Lipin_N"/>
</dbReference>
<dbReference type="GO" id="GO:0008195">
    <property type="term" value="F:phosphatidate phosphatase activity"/>
    <property type="evidence" value="ECO:0007669"/>
    <property type="project" value="TreeGrafter"/>
</dbReference>
<dbReference type="Pfam" id="PF16876">
    <property type="entry name" value="Lipin_mid"/>
    <property type="match status" value="1"/>
</dbReference>
<evidence type="ECO:0000259" key="1">
    <source>
        <dbReference type="Pfam" id="PF04571"/>
    </source>
</evidence>
<evidence type="ECO:0000313" key="3">
    <source>
        <dbReference type="EMBL" id="CEM10900.1"/>
    </source>
</evidence>
<proteinExistence type="predicted"/>
<dbReference type="PhylomeDB" id="A0A0G4FDJ0"/>
<dbReference type="InterPro" id="IPR026058">
    <property type="entry name" value="LIPIN"/>
</dbReference>
<dbReference type="PANTHER" id="PTHR12181">
    <property type="entry name" value="LIPIN"/>
    <property type="match status" value="1"/>
</dbReference>
<evidence type="ECO:0008006" key="4">
    <source>
        <dbReference type="Google" id="ProtNLM"/>
    </source>
</evidence>
<sequence length="240" mass="26044">MFGRQCLGFHSLLGGNGATMSGAMDIIVVRGPDGILRSTEWHVRFGSDKVCCPHQTRVAIHCHESKCIVPYSMKVGRYGEAYFDDEMLGYESKSLEEENRAANSGGEEINEATGLIAGGGGESTRQSQAASIAITAVAFTPSALDERLTATAYQASRLKKNVLTSRRYSTEFADMSLCGAALEFGPGTEEANRIVFEDHLISFQQLADQPAIWNNPALVFRFNGKPPYLPAPVAFPMIAQ</sequence>
<dbReference type="PANTHER" id="PTHR12181:SF12">
    <property type="entry name" value="PHOSPHATIDATE PHOSPHATASE"/>
    <property type="match status" value="1"/>
</dbReference>
<feature type="domain" description="Lipin N-terminal" evidence="1">
    <location>
        <begin position="16"/>
        <end position="94"/>
    </location>
</feature>
<evidence type="ECO:0000259" key="2">
    <source>
        <dbReference type="Pfam" id="PF16876"/>
    </source>
</evidence>
<name>A0A0G4FDJ0_9ALVE</name>
<dbReference type="EMBL" id="CDMZ01000281">
    <property type="protein sequence ID" value="CEM10900.1"/>
    <property type="molecule type" value="Genomic_DNA"/>
</dbReference>
<organism evidence="3">
    <name type="scientific">Chromera velia CCMP2878</name>
    <dbReference type="NCBI Taxonomy" id="1169474"/>
    <lineage>
        <taxon>Eukaryota</taxon>
        <taxon>Sar</taxon>
        <taxon>Alveolata</taxon>
        <taxon>Colpodellida</taxon>
        <taxon>Chromeraceae</taxon>
        <taxon>Chromera</taxon>
    </lineage>
</organism>
<dbReference type="AlphaFoldDB" id="A0A0G4FDJ0"/>
<protein>
    <recommendedName>
        <fullName evidence="4">Lipin N-terminal domain-containing protein</fullName>
    </recommendedName>
</protein>
<dbReference type="InterPro" id="IPR031703">
    <property type="entry name" value="Lipin_mid"/>
</dbReference>
<accession>A0A0G4FDJ0</accession>